<name>A0ABY1KLC5_9FLAO</name>
<proteinExistence type="predicted"/>
<organism evidence="1 2">
    <name type="scientific">Zobellia uliginosa</name>
    <dbReference type="NCBI Taxonomy" id="143224"/>
    <lineage>
        <taxon>Bacteria</taxon>
        <taxon>Pseudomonadati</taxon>
        <taxon>Bacteroidota</taxon>
        <taxon>Flavobacteriia</taxon>
        <taxon>Flavobacteriales</taxon>
        <taxon>Flavobacteriaceae</taxon>
        <taxon>Zobellia</taxon>
    </lineage>
</organism>
<dbReference type="RefSeq" id="WP_076453921.1">
    <property type="nucleotide sequence ID" value="NZ_FTOB01000002.1"/>
</dbReference>
<accession>A0ABY1KLC5</accession>
<evidence type="ECO:0000313" key="1">
    <source>
        <dbReference type="EMBL" id="SIS47295.1"/>
    </source>
</evidence>
<evidence type="ECO:0008006" key="3">
    <source>
        <dbReference type="Google" id="ProtNLM"/>
    </source>
</evidence>
<gene>
    <name evidence="1" type="ORF">SAMN05421766_102118</name>
</gene>
<protein>
    <recommendedName>
        <fullName evidence="3">Lipoprotein</fullName>
    </recommendedName>
</protein>
<dbReference type="Proteomes" id="UP000185728">
    <property type="component" value="Unassembled WGS sequence"/>
</dbReference>
<dbReference type="EMBL" id="FTOB01000002">
    <property type="protein sequence ID" value="SIS47295.1"/>
    <property type="molecule type" value="Genomic_DNA"/>
</dbReference>
<evidence type="ECO:0000313" key="2">
    <source>
        <dbReference type="Proteomes" id="UP000185728"/>
    </source>
</evidence>
<keyword evidence="2" id="KW-1185">Reference proteome</keyword>
<sequence>MKYFRKLFFITLTVFLTSCNSQDKSDYKYSKNESEQFLDEIGAKATISIGAFTERKKQPTSLVHLYTRYPISKTKLEEFNENNGTIINKDDDIWDFTTCTFKDYELINEKNEKLQIVDNEIAVNLQEYSLWDYDNVLCQNLGIKIKLDKEYEKLKGHILIDFEMPGKVNKKIKIPVDITIYDKLPE</sequence>
<reference evidence="1 2" key="1">
    <citation type="submission" date="2017-01" db="EMBL/GenBank/DDBJ databases">
        <authorList>
            <person name="Varghese N."/>
            <person name="Submissions S."/>
        </authorList>
    </citation>
    <scope>NUCLEOTIDE SEQUENCE [LARGE SCALE GENOMIC DNA]</scope>
    <source>
        <strain evidence="1 2">DSM 2061</strain>
    </source>
</reference>
<comment type="caution">
    <text evidence="1">The sequence shown here is derived from an EMBL/GenBank/DDBJ whole genome shotgun (WGS) entry which is preliminary data.</text>
</comment>
<dbReference type="PROSITE" id="PS51257">
    <property type="entry name" value="PROKAR_LIPOPROTEIN"/>
    <property type="match status" value="1"/>
</dbReference>